<dbReference type="PANTHER" id="PTHR30531">
    <property type="entry name" value="FLAGELLAR BIOSYNTHETIC PROTEIN FLHB"/>
    <property type="match status" value="1"/>
</dbReference>
<evidence type="ECO:0000256" key="1">
    <source>
        <dbReference type="ARBA" id="ARBA00010690"/>
    </source>
</evidence>
<dbReference type="PANTHER" id="PTHR30531:SF12">
    <property type="entry name" value="FLAGELLAR BIOSYNTHETIC PROTEIN FLHB"/>
    <property type="match status" value="1"/>
</dbReference>
<dbReference type="GO" id="GO:0009306">
    <property type="term" value="P:protein secretion"/>
    <property type="evidence" value="ECO:0007669"/>
    <property type="project" value="InterPro"/>
</dbReference>
<dbReference type="GeneID" id="78227348"/>
<comment type="similarity">
    <text evidence="1">Belongs to the type III secretion exporter family.</text>
</comment>
<evidence type="ECO:0000256" key="2">
    <source>
        <dbReference type="SAM" id="MobiDB-lite"/>
    </source>
</evidence>
<feature type="transmembrane region" description="Helical" evidence="3">
    <location>
        <begin position="37"/>
        <end position="59"/>
    </location>
</feature>
<keyword evidence="3" id="KW-0812">Transmembrane</keyword>
<evidence type="ECO:0000256" key="3">
    <source>
        <dbReference type="SAM" id="Phobius"/>
    </source>
</evidence>
<dbReference type="AlphaFoldDB" id="A0AAN4R3C3"/>
<organism evidence="4 5">
    <name type="scientific">Asaia bogorensis NBRC 16594</name>
    <dbReference type="NCBI Taxonomy" id="1231624"/>
    <lineage>
        <taxon>Bacteria</taxon>
        <taxon>Pseudomonadati</taxon>
        <taxon>Pseudomonadota</taxon>
        <taxon>Alphaproteobacteria</taxon>
        <taxon>Acetobacterales</taxon>
        <taxon>Acetobacteraceae</taxon>
        <taxon>Asaia</taxon>
    </lineage>
</organism>
<dbReference type="InterPro" id="IPR029025">
    <property type="entry name" value="T3SS_substrate_exporter_C"/>
</dbReference>
<dbReference type="GO" id="GO:0005886">
    <property type="term" value="C:plasma membrane"/>
    <property type="evidence" value="ECO:0007669"/>
    <property type="project" value="TreeGrafter"/>
</dbReference>
<proteinExistence type="inferred from homology"/>
<accession>A0AAN4R3C3</accession>
<keyword evidence="3" id="KW-0472">Membrane</keyword>
<feature type="region of interest" description="Disordered" evidence="2">
    <location>
        <begin position="1"/>
        <end position="27"/>
    </location>
</feature>
<dbReference type="EMBL" id="BJVS01000004">
    <property type="protein sequence ID" value="GEL53600.1"/>
    <property type="molecule type" value="Genomic_DNA"/>
</dbReference>
<dbReference type="Pfam" id="PF01312">
    <property type="entry name" value="Bac_export_2"/>
    <property type="match status" value="1"/>
</dbReference>
<comment type="caution">
    <text evidence="4">The sequence shown here is derived from an EMBL/GenBank/DDBJ whole genome shotgun (WGS) entry which is preliminary data.</text>
</comment>
<keyword evidence="5" id="KW-1185">Reference proteome</keyword>
<gene>
    <name evidence="4" type="primary">flhB</name>
    <name evidence="4" type="ORF">ABO01nite_16070</name>
</gene>
<name>A0AAN4R3C3_9PROT</name>
<dbReference type="Gene3D" id="3.40.1690.10">
    <property type="entry name" value="secretion proteins EscU"/>
    <property type="match status" value="1"/>
</dbReference>
<keyword evidence="4" id="KW-0966">Cell projection</keyword>
<dbReference type="Proteomes" id="UP000321287">
    <property type="component" value="Unassembled WGS sequence"/>
</dbReference>
<keyword evidence="4" id="KW-0969">Cilium</keyword>
<protein>
    <submittedName>
        <fullName evidence="4">Flagellar biosynthesis protein FlhB</fullName>
    </submittedName>
</protein>
<feature type="transmembrane region" description="Helical" evidence="3">
    <location>
        <begin position="191"/>
        <end position="212"/>
    </location>
</feature>
<keyword evidence="4" id="KW-0282">Flagellum</keyword>
<feature type="transmembrane region" description="Helical" evidence="3">
    <location>
        <begin position="91"/>
        <end position="111"/>
    </location>
</feature>
<dbReference type="PRINTS" id="PR00950">
    <property type="entry name" value="TYPE3IMSPROT"/>
</dbReference>
<dbReference type="SUPFAM" id="SSF160544">
    <property type="entry name" value="EscU C-terminal domain-like"/>
    <property type="match status" value="1"/>
</dbReference>
<evidence type="ECO:0000313" key="4">
    <source>
        <dbReference type="EMBL" id="GEL53600.1"/>
    </source>
</evidence>
<reference evidence="4 5" key="1">
    <citation type="submission" date="2019-07" db="EMBL/GenBank/DDBJ databases">
        <title>Whole genome shotgun sequence of Asaia bogorensis NBRC 16594.</title>
        <authorList>
            <person name="Hosoyama A."/>
            <person name="Uohara A."/>
            <person name="Ohji S."/>
            <person name="Ichikawa N."/>
        </authorList>
    </citation>
    <scope>NUCLEOTIDE SEQUENCE [LARGE SCALE GENOMIC DNA]</scope>
    <source>
        <strain evidence="4 5">NBRC 16594</strain>
    </source>
</reference>
<sequence>MAEEGSSEDRTQAPTPRRLAKAREEGNVAQSRETQMLLVLGIFLAVFSMTGATSGYRFITHMHGLLEHFSTPIDDTATIGRIVHQAFAEGILLIAPFGGACMAAVIGFGLFQTQFLFRPQALAPDLKRLSPAAGVKRVFSARNLVELLKSLAKFLVFGVVLYNVARGTLHIAPEAERWTIRRLTQELVSWFVYATLVILIVQVLIAVLDELWTRYSRLQKLRMSHQDIKDETKQEDGDPKIKAKRHQLRMRRARQRMLQSVKTATVVVTNPTHYAVALAYENDSTAAPKIVAKGTDELAARIRAAADDARVPIVNNPPLARGLYTLPLDTEIPPEFFKPVAAIIAYVIKLKTPGSRR</sequence>
<dbReference type="KEGG" id="abg:Asbog_02334"/>
<evidence type="ECO:0000313" key="5">
    <source>
        <dbReference type="Proteomes" id="UP000321287"/>
    </source>
</evidence>
<keyword evidence="3" id="KW-1133">Transmembrane helix</keyword>
<dbReference type="RefSeq" id="WP_062165243.1">
    <property type="nucleotide sequence ID" value="NZ_AP014690.1"/>
</dbReference>
<dbReference type="InterPro" id="IPR006135">
    <property type="entry name" value="T3SS_substrate_exporter"/>
</dbReference>